<dbReference type="Proteomes" id="UP001230504">
    <property type="component" value="Unassembled WGS sequence"/>
</dbReference>
<organism evidence="2 3">
    <name type="scientific">Colletotrichum navitas</name>
    <dbReference type="NCBI Taxonomy" id="681940"/>
    <lineage>
        <taxon>Eukaryota</taxon>
        <taxon>Fungi</taxon>
        <taxon>Dikarya</taxon>
        <taxon>Ascomycota</taxon>
        <taxon>Pezizomycotina</taxon>
        <taxon>Sordariomycetes</taxon>
        <taxon>Hypocreomycetidae</taxon>
        <taxon>Glomerellales</taxon>
        <taxon>Glomerellaceae</taxon>
        <taxon>Colletotrichum</taxon>
        <taxon>Colletotrichum graminicola species complex</taxon>
    </lineage>
</organism>
<dbReference type="RefSeq" id="XP_060411434.1">
    <property type="nucleotide sequence ID" value="XM_060552306.1"/>
</dbReference>
<dbReference type="EMBL" id="JAHLJV010000055">
    <property type="protein sequence ID" value="KAK1580387.1"/>
    <property type="molecule type" value="Genomic_DNA"/>
</dbReference>
<dbReference type="GeneID" id="85436546"/>
<accession>A0AAD8V239</accession>
<evidence type="ECO:0000313" key="3">
    <source>
        <dbReference type="Proteomes" id="UP001230504"/>
    </source>
</evidence>
<protein>
    <submittedName>
        <fullName evidence="2">Uncharacterized protein</fullName>
    </submittedName>
</protein>
<evidence type="ECO:0000313" key="2">
    <source>
        <dbReference type="EMBL" id="KAK1580387.1"/>
    </source>
</evidence>
<feature type="compositionally biased region" description="Low complexity" evidence="1">
    <location>
        <begin position="1"/>
        <end position="17"/>
    </location>
</feature>
<reference evidence="2" key="1">
    <citation type="submission" date="2021-06" db="EMBL/GenBank/DDBJ databases">
        <title>Comparative genomics, transcriptomics and evolutionary studies reveal genomic signatures of adaptation to plant cell wall in hemibiotrophic fungi.</title>
        <authorList>
            <consortium name="DOE Joint Genome Institute"/>
            <person name="Baroncelli R."/>
            <person name="Diaz J.F."/>
            <person name="Benocci T."/>
            <person name="Peng M."/>
            <person name="Battaglia E."/>
            <person name="Haridas S."/>
            <person name="Andreopoulos W."/>
            <person name="Labutti K."/>
            <person name="Pangilinan J."/>
            <person name="Floch G.L."/>
            <person name="Makela M.R."/>
            <person name="Henrissat B."/>
            <person name="Grigoriev I.V."/>
            <person name="Crouch J.A."/>
            <person name="De Vries R.P."/>
            <person name="Sukno S.A."/>
            <person name="Thon M.R."/>
        </authorList>
    </citation>
    <scope>NUCLEOTIDE SEQUENCE</scope>
    <source>
        <strain evidence="2">CBS 125086</strain>
    </source>
</reference>
<feature type="compositionally biased region" description="Basic and acidic residues" evidence="1">
    <location>
        <begin position="265"/>
        <end position="274"/>
    </location>
</feature>
<feature type="region of interest" description="Disordered" evidence="1">
    <location>
        <begin position="184"/>
        <end position="316"/>
    </location>
</feature>
<comment type="caution">
    <text evidence="2">The sequence shown here is derived from an EMBL/GenBank/DDBJ whole genome shotgun (WGS) entry which is preliminary data.</text>
</comment>
<feature type="region of interest" description="Disordered" evidence="1">
    <location>
        <begin position="1"/>
        <end position="25"/>
    </location>
</feature>
<gene>
    <name evidence="2" type="ORF">LY79DRAFT_305466</name>
</gene>
<name>A0AAD8V239_9PEZI</name>
<sequence length="316" mass="34795">MGQCVSSGSASANSSGNLDKPNSRCQAPSCQKACDPGSRSRYCPQHAVCRRQGCARPRYRKGPYCQEHLRPDTCRVSKCSNEQVRVHDARFTNRLCWDHQPAEVREAWFNGTLFPECGTAGADTTDYQQQRTRRRCSRQKPNPTVAEVAPALVYEPPVYVSQASSPDSDNDDARDVGHQLSTIGEEAEVASPPAKEPRASHPETAPGTPTARRSQKTVHFAEPPPRVSSPEKHQVVAVDVWTAADPVPSTYTSETRLRSSRHRRSADGRYETRSSPKTSGSAVGPVTHNREKRRSTGSVPNKPADAKRALRSRSRP</sequence>
<dbReference type="AlphaFoldDB" id="A0AAD8V239"/>
<proteinExistence type="predicted"/>
<evidence type="ECO:0000256" key="1">
    <source>
        <dbReference type="SAM" id="MobiDB-lite"/>
    </source>
</evidence>
<keyword evidence="3" id="KW-1185">Reference proteome</keyword>